<organism evidence="1 2">
    <name type="scientific">Streptomyces katrae</name>
    <dbReference type="NCBI Taxonomy" id="68223"/>
    <lineage>
        <taxon>Bacteria</taxon>
        <taxon>Bacillati</taxon>
        <taxon>Actinomycetota</taxon>
        <taxon>Actinomycetes</taxon>
        <taxon>Kitasatosporales</taxon>
        <taxon>Streptomycetaceae</taxon>
        <taxon>Streptomyces</taxon>
    </lineage>
</organism>
<dbReference type="EMBL" id="JZWV01000270">
    <property type="protein sequence ID" value="KJY34681.1"/>
    <property type="molecule type" value="Genomic_DNA"/>
</dbReference>
<comment type="caution">
    <text evidence="1">The sequence shown here is derived from an EMBL/GenBank/DDBJ whole genome shotgun (WGS) entry which is preliminary data.</text>
</comment>
<dbReference type="Proteomes" id="UP000033551">
    <property type="component" value="Unassembled WGS sequence"/>
</dbReference>
<protein>
    <recommendedName>
        <fullName evidence="3">DUF11 domain-containing protein</fullName>
    </recommendedName>
</protein>
<proteinExistence type="predicted"/>
<dbReference type="AlphaFoldDB" id="A0A0F4JP13"/>
<evidence type="ECO:0000313" key="2">
    <source>
        <dbReference type="Proteomes" id="UP000033551"/>
    </source>
</evidence>
<dbReference type="PATRIC" id="fig|68223.7.peg.6204"/>
<gene>
    <name evidence="1" type="ORF">VR44_11510</name>
</gene>
<reference evidence="1 2" key="1">
    <citation type="submission" date="2015-02" db="EMBL/GenBank/DDBJ databases">
        <authorList>
            <person name="Ju K.-S."/>
            <person name="Doroghazi J.R."/>
            <person name="Metcalf W."/>
        </authorList>
    </citation>
    <scope>NUCLEOTIDE SEQUENCE [LARGE SCALE GENOMIC DNA]</scope>
    <source>
        <strain evidence="1 2">NRRL ISP-5550</strain>
    </source>
</reference>
<dbReference type="RefSeq" id="WP_045947343.1">
    <property type="nucleotide sequence ID" value="NZ_JZWV01000270.1"/>
</dbReference>
<evidence type="ECO:0000313" key="1">
    <source>
        <dbReference type="EMBL" id="KJY34681.1"/>
    </source>
</evidence>
<dbReference type="OrthoDB" id="3854958at2"/>
<accession>A0A0F4JP13</accession>
<keyword evidence="2" id="KW-1185">Reference proteome</keyword>
<sequence>MTVGVATVLVAGPAWASPHQVSRTAPAAAALSNSDLEVVRLDPEPATPGGSTTIQGFVGNLGPETTASPFVVTVSLPHGVTPEKPYWPDTCVLSSSRRQVHCEFSAGLKKDRSATALVPVRLDDELKVGTVVKGGWVSVRSLDDRNPLNNRAPFEITVVETAPGH</sequence>
<name>A0A0F4JP13_9ACTN</name>
<evidence type="ECO:0008006" key="3">
    <source>
        <dbReference type="Google" id="ProtNLM"/>
    </source>
</evidence>